<protein>
    <recommendedName>
        <fullName evidence="4">DUF4283 domain-containing protein</fullName>
    </recommendedName>
</protein>
<feature type="region of interest" description="Disordered" evidence="1">
    <location>
        <begin position="240"/>
        <end position="263"/>
    </location>
</feature>
<dbReference type="InterPro" id="IPR040256">
    <property type="entry name" value="At4g02000-like"/>
</dbReference>
<dbReference type="EMBL" id="JAZDWU010000001">
    <property type="protein sequence ID" value="KAL0013187.1"/>
    <property type="molecule type" value="Genomic_DNA"/>
</dbReference>
<dbReference type="PANTHER" id="PTHR31286:SF99">
    <property type="entry name" value="DUF4283 DOMAIN-CONTAINING PROTEIN"/>
    <property type="match status" value="1"/>
</dbReference>
<feature type="compositionally biased region" description="Basic and acidic residues" evidence="1">
    <location>
        <begin position="50"/>
        <end position="70"/>
    </location>
</feature>
<dbReference type="AlphaFoldDB" id="A0AAW2DTT4"/>
<name>A0AAW2DTT4_9ROSI</name>
<proteinExistence type="predicted"/>
<feature type="region of interest" description="Disordered" evidence="1">
    <location>
        <begin position="1"/>
        <end position="91"/>
    </location>
</feature>
<sequence length="538" mass="59918">MAHETERSTITGTWPDSNGPPKGQGDDDFRGRRILHRIANEQASMSEAVVRSREEDEELQRSTKKVKENHNLGAHHTTPGSSSEVGNSDEDFSDLLEGEKAVKFSGIMKAKIRAPWANALIVKVFGKTVGFHFLHAHILANLSLVAVWIRLPELPIKYYEPSTLRAIGETIDPVLRIDTHTAAKTRGRVARLCVQVNLNDPITNLLRIGGIEQLVQYDGLNSLCFGCGRVGRGVEKCPYPVRTPEGKDDGDGAGKKEEFQSKLGAEEGEAFGPWVLVTRKRKPSLKPVKDKAQTSHLGQSEHPRVEIREFKVGGSKSQKVVGEESVLEEPLAMMGEEPRSEKGGEGPLRSLIEGPLNRGEEHTQLKEVVSFSGWDWHSCSFFLPDQLLMEVKATPISFTAQTVDWITCIPVRSVLTGRGIEVPVSCLLCDEGPENVIHVLRGCCVAREFWDSFPPPLSAAVFYETNLVDWLRLNCGSTMRYVAANLNWGIVFSFRIWSLWLRRNGVMFRGERPNRNVREEVISKATEFAYVGVNGKRA</sequence>
<organism evidence="2 3">
    <name type="scientific">Lithocarpus litseifolius</name>
    <dbReference type="NCBI Taxonomy" id="425828"/>
    <lineage>
        <taxon>Eukaryota</taxon>
        <taxon>Viridiplantae</taxon>
        <taxon>Streptophyta</taxon>
        <taxon>Embryophyta</taxon>
        <taxon>Tracheophyta</taxon>
        <taxon>Spermatophyta</taxon>
        <taxon>Magnoliopsida</taxon>
        <taxon>eudicotyledons</taxon>
        <taxon>Gunneridae</taxon>
        <taxon>Pentapetalae</taxon>
        <taxon>rosids</taxon>
        <taxon>fabids</taxon>
        <taxon>Fagales</taxon>
        <taxon>Fagaceae</taxon>
        <taxon>Lithocarpus</taxon>
    </lineage>
</organism>
<dbReference type="Proteomes" id="UP001459277">
    <property type="component" value="Unassembled WGS sequence"/>
</dbReference>
<feature type="compositionally biased region" description="Basic and acidic residues" evidence="1">
    <location>
        <begin position="244"/>
        <end position="260"/>
    </location>
</feature>
<accession>A0AAW2DTT4</accession>
<reference evidence="2 3" key="1">
    <citation type="submission" date="2024-01" db="EMBL/GenBank/DDBJ databases">
        <title>A telomere-to-telomere, gap-free genome of sweet tea (Lithocarpus litseifolius).</title>
        <authorList>
            <person name="Zhou J."/>
        </authorList>
    </citation>
    <scope>NUCLEOTIDE SEQUENCE [LARGE SCALE GENOMIC DNA]</scope>
    <source>
        <strain evidence="2">Zhou-2022a</strain>
        <tissue evidence="2">Leaf</tissue>
    </source>
</reference>
<evidence type="ECO:0000313" key="2">
    <source>
        <dbReference type="EMBL" id="KAL0013187.1"/>
    </source>
</evidence>
<evidence type="ECO:0008006" key="4">
    <source>
        <dbReference type="Google" id="ProtNLM"/>
    </source>
</evidence>
<keyword evidence="3" id="KW-1185">Reference proteome</keyword>
<evidence type="ECO:0000256" key="1">
    <source>
        <dbReference type="SAM" id="MobiDB-lite"/>
    </source>
</evidence>
<comment type="caution">
    <text evidence="2">The sequence shown here is derived from an EMBL/GenBank/DDBJ whole genome shotgun (WGS) entry which is preliminary data.</text>
</comment>
<gene>
    <name evidence="2" type="ORF">SO802_000256</name>
</gene>
<dbReference type="PANTHER" id="PTHR31286">
    <property type="entry name" value="GLYCINE-RICH CELL WALL STRUCTURAL PROTEIN 1.8-LIKE"/>
    <property type="match status" value="1"/>
</dbReference>
<evidence type="ECO:0000313" key="3">
    <source>
        <dbReference type="Proteomes" id="UP001459277"/>
    </source>
</evidence>